<feature type="region of interest" description="Disordered" evidence="2">
    <location>
        <begin position="105"/>
        <end position="132"/>
    </location>
</feature>
<organism evidence="3 4">
    <name type="scientific">Hymenobacter saemangeumensis</name>
    <dbReference type="NCBI Taxonomy" id="1084522"/>
    <lineage>
        <taxon>Bacteria</taxon>
        <taxon>Pseudomonadati</taxon>
        <taxon>Bacteroidota</taxon>
        <taxon>Cytophagia</taxon>
        <taxon>Cytophagales</taxon>
        <taxon>Hymenobacteraceae</taxon>
        <taxon>Hymenobacter</taxon>
    </lineage>
</organism>
<evidence type="ECO:0000313" key="3">
    <source>
        <dbReference type="EMBL" id="GAA4355868.1"/>
    </source>
</evidence>
<dbReference type="Proteomes" id="UP001501153">
    <property type="component" value="Unassembled WGS sequence"/>
</dbReference>
<keyword evidence="4" id="KW-1185">Reference proteome</keyword>
<evidence type="ECO:0000256" key="1">
    <source>
        <dbReference type="SAM" id="Coils"/>
    </source>
</evidence>
<proteinExistence type="predicted"/>
<feature type="compositionally biased region" description="Pro residues" evidence="2">
    <location>
        <begin position="14"/>
        <end position="23"/>
    </location>
</feature>
<reference evidence="4" key="1">
    <citation type="journal article" date="2019" name="Int. J. Syst. Evol. Microbiol.">
        <title>The Global Catalogue of Microorganisms (GCM) 10K type strain sequencing project: providing services to taxonomists for standard genome sequencing and annotation.</title>
        <authorList>
            <consortium name="The Broad Institute Genomics Platform"/>
            <consortium name="The Broad Institute Genome Sequencing Center for Infectious Disease"/>
            <person name="Wu L."/>
            <person name="Ma J."/>
        </authorList>
    </citation>
    <scope>NUCLEOTIDE SEQUENCE [LARGE SCALE GENOMIC DNA]</scope>
    <source>
        <strain evidence="4">JCM 17923</strain>
    </source>
</reference>
<evidence type="ECO:0000313" key="4">
    <source>
        <dbReference type="Proteomes" id="UP001501153"/>
    </source>
</evidence>
<feature type="compositionally biased region" description="Low complexity" evidence="2">
    <location>
        <begin position="1"/>
        <end position="13"/>
    </location>
</feature>
<evidence type="ECO:0000256" key="2">
    <source>
        <dbReference type="SAM" id="MobiDB-lite"/>
    </source>
</evidence>
<sequence length="340" mass="38378">MYSPSRPAYTPAYTPAPPRPGPSPYQVQQQTQQQAHQNFQRMQAQQSQQAMQYHNQQNAQLQQRMLAQQQQMMLHQLLMRRRASPQQLEKTQALQQQREQQAIEQQASFVQEQQRKQAASPAQDEQQAQAQQKEAEKQLNLLAVKNYQEVFLPGQVFKALQARTLSHKAESELNAINSDLLSNSWWSKQEATQLNEKVAAYGKSLTMLTVDLLGFDLDAPLPSPAPLSTSQLDGMLANNTFDPLVATKIIRDAAQAEKLIAGERLAKAVKDFNTLTATAPESQELPAALKQRRNEIKEGLRLVNKEIQRYNVQIGTLNRIRFAHKEIQKATAGYLAKNGS</sequence>
<keyword evidence="1" id="KW-0175">Coiled coil</keyword>
<dbReference type="EMBL" id="BAABGZ010000018">
    <property type="protein sequence ID" value="GAA4355868.1"/>
    <property type="molecule type" value="Genomic_DNA"/>
</dbReference>
<protein>
    <submittedName>
        <fullName evidence="3">Uncharacterized protein</fullName>
    </submittedName>
</protein>
<feature type="compositionally biased region" description="Low complexity" evidence="2">
    <location>
        <begin position="117"/>
        <end position="132"/>
    </location>
</feature>
<gene>
    <name evidence="3" type="ORF">GCM10023185_19140</name>
</gene>
<feature type="compositionally biased region" description="Low complexity" evidence="2">
    <location>
        <begin position="24"/>
        <end position="34"/>
    </location>
</feature>
<accession>A0ABP8IC75</accession>
<feature type="region of interest" description="Disordered" evidence="2">
    <location>
        <begin position="1"/>
        <end position="34"/>
    </location>
</feature>
<comment type="caution">
    <text evidence="3">The sequence shown here is derived from an EMBL/GenBank/DDBJ whole genome shotgun (WGS) entry which is preliminary data.</text>
</comment>
<feature type="coiled-coil region" evidence="1">
    <location>
        <begin position="44"/>
        <end position="71"/>
    </location>
</feature>
<name>A0ABP8IC75_9BACT</name>